<dbReference type="PANTHER" id="PTHR35866">
    <property type="entry name" value="PUTATIVE-RELATED"/>
    <property type="match status" value="1"/>
</dbReference>
<comment type="caution">
    <text evidence="1">The sequence shown here is derived from an EMBL/GenBank/DDBJ whole genome shotgun (WGS) entry which is preliminary data.</text>
</comment>
<reference evidence="1" key="1">
    <citation type="journal article" date="2020" name="mSystems">
        <title>Genome- and Community-Level Interaction Insights into Carbon Utilization and Element Cycling Functions of Hydrothermarchaeota in Hydrothermal Sediment.</title>
        <authorList>
            <person name="Zhou Z."/>
            <person name="Liu Y."/>
            <person name="Xu W."/>
            <person name="Pan J."/>
            <person name="Luo Z.H."/>
            <person name="Li M."/>
        </authorList>
    </citation>
    <scope>NUCLEOTIDE SEQUENCE [LARGE SCALE GENOMIC DNA]</scope>
    <source>
        <strain evidence="1">SpSt-477</strain>
    </source>
</reference>
<organism evidence="1">
    <name type="scientific">Desulfatirhabdium butyrativorans</name>
    <dbReference type="NCBI Taxonomy" id="340467"/>
    <lineage>
        <taxon>Bacteria</taxon>
        <taxon>Pseudomonadati</taxon>
        <taxon>Thermodesulfobacteriota</taxon>
        <taxon>Desulfobacteria</taxon>
        <taxon>Desulfobacterales</taxon>
        <taxon>Desulfatirhabdiaceae</taxon>
        <taxon>Desulfatirhabdium</taxon>
    </lineage>
</organism>
<dbReference type="InterPro" id="IPR005358">
    <property type="entry name" value="Puta_zinc/iron-chelating_dom"/>
</dbReference>
<accession>A0A7C4RR74</accession>
<name>A0A7C4RR74_9BACT</name>
<evidence type="ECO:0000313" key="1">
    <source>
        <dbReference type="EMBL" id="HGU32392.1"/>
    </source>
</evidence>
<dbReference type="EMBL" id="DSUH01000135">
    <property type="protein sequence ID" value="HGU32392.1"/>
    <property type="molecule type" value="Genomic_DNA"/>
</dbReference>
<dbReference type="PANTHER" id="PTHR35866:SF1">
    <property type="entry name" value="YKGJ FAMILY CYSTEINE CLUSTER PROTEIN"/>
    <property type="match status" value="1"/>
</dbReference>
<gene>
    <name evidence="1" type="ORF">ENS29_06005</name>
</gene>
<protein>
    <submittedName>
        <fullName evidence="1">YkgJ family cysteine cluster protein</fullName>
    </submittedName>
</protein>
<dbReference type="AlphaFoldDB" id="A0A7C4RR74"/>
<dbReference type="Pfam" id="PF03692">
    <property type="entry name" value="CxxCxxCC"/>
    <property type="match status" value="1"/>
</dbReference>
<proteinExistence type="predicted"/>
<sequence>MKILSIGDHPDLQQTVIGNDTRFRFHCHPEVPCFGQCCHNLRLLLYPYDVLRLKQRLKMDSEAFLDRHTISQVYPNDPFPEVLLRMKEEVGDPCPFLSAEGCSVYEDRPDTCRMFPLDRGLEFDDQGRSRLRYFFRPPAFCRGIDTDRSWNIDEWILDQKADLHAEMTEKWAAVRMLFHQWGDAGVVGRGAREKEIVRMAFLAAYNIDAFRTFVFESTFLKRFHIPSSLLRRSKTDDVSLLRIGMAWIRWLLTGVGSPDLRYNR</sequence>